<dbReference type="GO" id="GO:0000009">
    <property type="term" value="F:alpha-1,6-mannosyltransferase activity"/>
    <property type="evidence" value="ECO:0007669"/>
    <property type="project" value="InterPro"/>
</dbReference>
<evidence type="ECO:0000313" key="2">
    <source>
        <dbReference type="Proteomes" id="UP000027920"/>
    </source>
</evidence>
<dbReference type="SUPFAM" id="SSF53448">
    <property type="entry name" value="Nucleotide-diphospho-sugar transferases"/>
    <property type="match status" value="1"/>
</dbReference>
<dbReference type="Proteomes" id="UP000027920">
    <property type="component" value="Unassembled WGS sequence"/>
</dbReference>
<keyword evidence="2" id="KW-1185">Reference proteome</keyword>
<dbReference type="InterPro" id="IPR029044">
    <property type="entry name" value="Nucleotide-diphossugar_trans"/>
</dbReference>
<gene>
    <name evidence="1" type="ORF">A1O9_03578</name>
</gene>
<proteinExistence type="predicted"/>
<reference evidence="1 2" key="1">
    <citation type="submission" date="2013-03" db="EMBL/GenBank/DDBJ databases">
        <title>The Genome Sequence of Exophiala aquamarina CBS 119918.</title>
        <authorList>
            <consortium name="The Broad Institute Genomics Platform"/>
            <person name="Cuomo C."/>
            <person name="de Hoog S."/>
            <person name="Gorbushina A."/>
            <person name="Walker B."/>
            <person name="Young S.K."/>
            <person name="Zeng Q."/>
            <person name="Gargeya S."/>
            <person name="Fitzgerald M."/>
            <person name="Haas B."/>
            <person name="Abouelleil A."/>
            <person name="Allen A.W."/>
            <person name="Alvarado L."/>
            <person name="Arachchi H.M."/>
            <person name="Berlin A.M."/>
            <person name="Chapman S.B."/>
            <person name="Gainer-Dewar J."/>
            <person name="Goldberg J."/>
            <person name="Griggs A."/>
            <person name="Gujja S."/>
            <person name="Hansen M."/>
            <person name="Howarth C."/>
            <person name="Imamovic A."/>
            <person name="Ireland A."/>
            <person name="Larimer J."/>
            <person name="McCowan C."/>
            <person name="Murphy C."/>
            <person name="Pearson M."/>
            <person name="Poon T.W."/>
            <person name="Priest M."/>
            <person name="Roberts A."/>
            <person name="Saif S."/>
            <person name="Shea T."/>
            <person name="Sisk P."/>
            <person name="Sykes S."/>
            <person name="Wortman J."/>
            <person name="Nusbaum C."/>
            <person name="Birren B."/>
        </authorList>
    </citation>
    <scope>NUCLEOTIDE SEQUENCE [LARGE SCALE GENOMIC DNA]</scope>
    <source>
        <strain evidence="1 2">CBS 119918</strain>
    </source>
</reference>
<dbReference type="STRING" id="1182545.A0A072PQ53"/>
<dbReference type="VEuPathDB" id="FungiDB:A1O9_03578"/>
<dbReference type="OrthoDB" id="1577640at2759"/>
<name>A0A072PQ53_9EURO</name>
<dbReference type="GO" id="GO:0000136">
    <property type="term" value="C:mannan polymerase complex"/>
    <property type="evidence" value="ECO:0007669"/>
    <property type="project" value="TreeGrafter"/>
</dbReference>
<dbReference type="Gene3D" id="3.90.550.20">
    <property type="match status" value="1"/>
</dbReference>
<dbReference type="AlphaFoldDB" id="A0A072PQ53"/>
<comment type="caution">
    <text evidence="1">The sequence shown here is derived from an EMBL/GenBank/DDBJ whole genome shotgun (WGS) entry which is preliminary data.</text>
</comment>
<dbReference type="GO" id="GO:0006487">
    <property type="term" value="P:protein N-linked glycosylation"/>
    <property type="evidence" value="ECO:0007669"/>
    <property type="project" value="TreeGrafter"/>
</dbReference>
<dbReference type="GeneID" id="25278512"/>
<protein>
    <submittedName>
        <fullName evidence="1">Uncharacterized protein</fullName>
    </submittedName>
</protein>
<dbReference type="PANTHER" id="PTHR31834">
    <property type="entry name" value="INITIATION-SPECIFIC ALPHA-1,6-MANNOSYLTRANSFERASE"/>
    <property type="match status" value="1"/>
</dbReference>
<dbReference type="HOGENOM" id="CLU_022381_1_0_1"/>
<dbReference type="EMBL" id="AMGV01000002">
    <property type="protein sequence ID" value="KEF62006.1"/>
    <property type="molecule type" value="Genomic_DNA"/>
</dbReference>
<accession>A0A072PQ53</accession>
<dbReference type="PANTHER" id="PTHR31834:SF10">
    <property type="entry name" value="TRANSFERASE, PUTATIVE (AFU_ORTHOLOGUE AFUA_8G02040)-RELATED"/>
    <property type="match status" value="1"/>
</dbReference>
<dbReference type="RefSeq" id="XP_013264596.1">
    <property type="nucleotide sequence ID" value="XM_013409142.1"/>
</dbReference>
<evidence type="ECO:0000313" key="1">
    <source>
        <dbReference type="EMBL" id="KEF62006.1"/>
    </source>
</evidence>
<sequence length="345" mass="38487">MIASQATNSGKGRNINYSSIPLLLHQTWKTRRADTWPEELCVAVEKWLNYVISDNMAYFFWEDDGINRMVTQFEPGFMKHFTALPSNVERADVFRVLILKWFGGIVSNSGELSFQCGIGLIFSQYADIDTEPLRQPASWISSSDLASWVDPITRSGYSFHDPVGVMLGIEADCKPSRDDYWRMGYIYPIQLTQWALASKPGHDVLLRFMNTLSLRLDDVASRNGGNLGSSEAIKELRHIGPVSLTGPVAVTNATKSLLSEQAGLRWNSLTGLTDGGQSKLVQDVLILPITAFSPGRGWYGNMGSKPIDDESARVLHHAQGSWHSFDPQLELNKGCRTLLGLCRDW</sequence>
<dbReference type="InterPro" id="IPR039367">
    <property type="entry name" value="Och1-like"/>
</dbReference>
<organism evidence="1 2">
    <name type="scientific">Exophiala aquamarina CBS 119918</name>
    <dbReference type="NCBI Taxonomy" id="1182545"/>
    <lineage>
        <taxon>Eukaryota</taxon>
        <taxon>Fungi</taxon>
        <taxon>Dikarya</taxon>
        <taxon>Ascomycota</taxon>
        <taxon>Pezizomycotina</taxon>
        <taxon>Eurotiomycetes</taxon>
        <taxon>Chaetothyriomycetidae</taxon>
        <taxon>Chaetothyriales</taxon>
        <taxon>Herpotrichiellaceae</taxon>
        <taxon>Exophiala</taxon>
    </lineage>
</organism>